<dbReference type="EMBL" id="CAJPEX010034169">
    <property type="protein sequence ID" value="CAG0926127.1"/>
    <property type="molecule type" value="Genomic_DNA"/>
</dbReference>
<keyword evidence="3" id="KW-1185">Reference proteome</keyword>
<protein>
    <submittedName>
        <fullName evidence="2">Uncharacterized protein</fullName>
    </submittedName>
</protein>
<organism evidence="2">
    <name type="scientific">Notodromas monacha</name>
    <dbReference type="NCBI Taxonomy" id="399045"/>
    <lineage>
        <taxon>Eukaryota</taxon>
        <taxon>Metazoa</taxon>
        <taxon>Ecdysozoa</taxon>
        <taxon>Arthropoda</taxon>
        <taxon>Crustacea</taxon>
        <taxon>Oligostraca</taxon>
        <taxon>Ostracoda</taxon>
        <taxon>Podocopa</taxon>
        <taxon>Podocopida</taxon>
        <taxon>Cypridocopina</taxon>
        <taxon>Cypridoidea</taxon>
        <taxon>Cyprididae</taxon>
        <taxon>Notodromas</taxon>
    </lineage>
</organism>
<dbReference type="AlphaFoldDB" id="A0A7R9GKR7"/>
<gene>
    <name evidence="1" type="ORF">NMOB1V02_LOCUS13577</name>
    <name evidence="2" type="ORF">NMOB1V02_LOCUS13595</name>
</gene>
<dbReference type="EMBL" id="OA916206">
    <property type="protein sequence ID" value="CAD7285975.1"/>
    <property type="molecule type" value="Genomic_DNA"/>
</dbReference>
<dbReference type="EMBL" id="OA917326">
    <property type="protein sequence ID" value="CAD7285993.1"/>
    <property type="molecule type" value="Genomic_DNA"/>
</dbReference>
<evidence type="ECO:0000313" key="3">
    <source>
        <dbReference type="Proteomes" id="UP000678499"/>
    </source>
</evidence>
<proteinExistence type="predicted"/>
<name>A0A7R9GKR7_9CRUS</name>
<reference evidence="2" key="1">
    <citation type="submission" date="2020-11" db="EMBL/GenBank/DDBJ databases">
        <authorList>
            <person name="Tran Van P."/>
        </authorList>
    </citation>
    <scope>NUCLEOTIDE SEQUENCE</scope>
</reference>
<dbReference type="Proteomes" id="UP000678499">
    <property type="component" value="Unassembled WGS sequence"/>
</dbReference>
<evidence type="ECO:0000313" key="2">
    <source>
        <dbReference type="EMBL" id="CAD7285993.1"/>
    </source>
</evidence>
<dbReference type="EMBL" id="CAJPEX010035289">
    <property type="protein sequence ID" value="CAG0926145.1"/>
    <property type="molecule type" value="Genomic_DNA"/>
</dbReference>
<evidence type="ECO:0000313" key="1">
    <source>
        <dbReference type="EMBL" id="CAD7285975.1"/>
    </source>
</evidence>
<accession>A0A7R9GKR7</accession>
<sequence>MVKQRVVRLEMVPLRKMARWRPMV</sequence>